<dbReference type="Gramene" id="fgenesh1_pm.C_scaffold_8000641">
    <property type="protein sequence ID" value="fgenesh1_pm.C_scaffold_8000641"/>
    <property type="gene ID" value="fgenesh1_pm.C_scaffold_8000641"/>
</dbReference>
<protein>
    <submittedName>
        <fullName evidence="1">Uncharacterized protein</fullName>
    </submittedName>
</protein>
<accession>D7MMP5</accession>
<reference evidence="2" key="1">
    <citation type="journal article" date="2011" name="Nat. Genet.">
        <title>The Arabidopsis lyrata genome sequence and the basis of rapid genome size change.</title>
        <authorList>
            <person name="Hu T.T."/>
            <person name="Pattyn P."/>
            <person name="Bakker E.G."/>
            <person name="Cao J."/>
            <person name="Cheng J.-F."/>
            <person name="Clark R.M."/>
            <person name="Fahlgren N."/>
            <person name="Fawcett J.A."/>
            <person name="Grimwood J."/>
            <person name="Gundlach H."/>
            <person name="Haberer G."/>
            <person name="Hollister J.D."/>
            <person name="Ossowski S."/>
            <person name="Ottilar R.P."/>
            <person name="Salamov A.A."/>
            <person name="Schneeberger K."/>
            <person name="Spannagl M."/>
            <person name="Wang X."/>
            <person name="Yang L."/>
            <person name="Nasrallah M.E."/>
            <person name="Bergelson J."/>
            <person name="Carrington J.C."/>
            <person name="Gaut B.S."/>
            <person name="Schmutz J."/>
            <person name="Mayer K.F.X."/>
            <person name="Van de Peer Y."/>
            <person name="Grigoriev I.V."/>
            <person name="Nordborg M."/>
            <person name="Weigel D."/>
            <person name="Guo Y.-L."/>
        </authorList>
    </citation>
    <scope>NUCLEOTIDE SEQUENCE [LARGE SCALE GENOMIC DNA]</scope>
    <source>
        <strain evidence="2">cv. MN47</strain>
    </source>
</reference>
<name>D7MMP5_ARALL</name>
<proteinExistence type="predicted"/>
<dbReference type="EMBL" id="GL348720">
    <property type="protein sequence ID" value="EFH40188.1"/>
    <property type="molecule type" value="Genomic_DNA"/>
</dbReference>
<gene>
    <name evidence="1" type="ORF">ARALYDRAFT_331298</name>
</gene>
<organism evidence="2">
    <name type="scientific">Arabidopsis lyrata subsp. lyrata</name>
    <name type="common">Lyre-leaved rock-cress</name>
    <dbReference type="NCBI Taxonomy" id="81972"/>
    <lineage>
        <taxon>Eukaryota</taxon>
        <taxon>Viridiplantae</taxon>
        <taxon>Streptophyta</taxon>
        <taxon>Embryophyta</taxon>
        <taxon>Tracheophyta</taxon>
        <taxon>Spermatophyta</taxon>
        <taxon>Magnoliopsida</taxon>
        <taxon>eudicotyledons</taxon>
        <taxon>Gunneridae</taxon>
        <taxon>Pentapetalae</taxon>
        <taxon>rosids</taxon>
        <taxon>malvids</taxon>
        <taxon>Brassicales</taxon>
        <taxon>Brassicaceae</taxon>
        <taxon>Camelineae</taxon>
        <taxon>Arabidopsis</taxon>
    </lineage>
</organism>
<evidence type="ECO:0000313" key="2">
    <source>
        <dbReference type="Proteomes" id="UP000008694"/>
    </source>
</evidence>
<dbReference type="HOGENOM" id="CLU_2674466_0_0_1"/>
<keyword evidence="2" id="KW-1185">Reference proteome</keyword>
<dbReference type="Proteomes" id="UP000008694">
    <property type="component" value="Unassembled WGS sequence"/>
</dbReference>
<sequence>MYLNDIETRFTRIGRVDDRPQAETSIRPNSKLPFIFPKLERFVGACSCYTLNHVERQQAHQHVLVNCQLLDHLRE</sequence>
<dbReference type="AlphaFoldDB" id="D7MMP5"/>
<evidence type="ECO:0000313" key="1">
    <source>
        <dbReference type="EMBL" id="EFH40188.1"/>
    </source>
</evidence>